<name>A0ABT7AJM0_9HYPH</name>
<accession>A0ABT7AJM0</accession>
<keyword evidence="2" id="KW-1185">Reference proteome</keyword>
<feature type="non-terminal residue" evidence="1">
    <location>
        <position position="1"/>
    </location>
</feature>
<dbReference type="Proteomes" id="UP001321492">
    <property type="component" value="Unassembled WGS sequence"/>
</dbReference>
<gene>
    <name evidence="1" type="ORF">QNA08_15275</name>
</gene>
<proteinExistence type="predicted"/>
<comment type="caution">
    <text evidence="1">The sequence shown here is derived from an EMBL/GenBank/DDBJ whole genome shotgun (WGS) entry which is preliminary data.</text>
</comment>
<organism evidence="1 2">
    <name type="scientific">Chelatococcus albus</name>
    <dbReference type="NCBI Taxonomy" id="3047466"/>
    <lineage>
        <taxon>Bacteria</taxon>
        <taxon>Pseudomonadati</taxon>
        <taxon>Pseudomonadota</taxon>
        <taxon>Alphaproteobacteria</taxon>
        <taxon>Hyphomicrobiales</taxon>
        <taxon>Chelatococcaceae</taxon>
        <taxon>Chelatococcus</taxon>
    </lineage>
</organism>
<sequence>RFTRPAGHNQCRKRTQNWIELGGNVNVTGATSVAAENKKAASKLPAASLPFGDGYSWRHRV</sequence>
<evidence type="ECO:0000313" key="2">
    <source>
        <dbReference type="Proteomes" id="UP001321492"/>
    </source>
</evidence>
<evidence type="ECO:0008006" key="3">
    <source>
        <dbReference type="Google" id="ProtNLM"/>
    </source>
</evidence>
<reference evidence="1 2" key="1">
    <citation type="submission" date="2023-05" db="EMBL/GenBank/DDBJ databases">
        <title>Chelatococcus sp. nov., a moderately thermophilic bacterium isolated from hot spring microbial mat.</title>
        <authorList>
            <person name="Hu C.-J."/>
            <person name="Li W.-J."/>
        </authorList>
    </citation>
    <scope>NUCLEOTIDE SEQUENCE [LARGE SCALE GENOMIC DNA]</scope>
    <source>
        <strain evidence="1 2">SYSU G07232</strain>
    </source>
</reference>
<protein>
    <recommendedName>
        <fullName evidence="3">Transposase</fullName>
    </recommendedName>
</protein>
<dbReference type="RefSeq" id="WP_283741581.1">
    <property type="nucleotide sequence ID" value="NZ_JASJEV010000010.1"/>
</dbReference>
<dbReference type="EMBL" id="JASJEV010000010">
    <property type="protein sequence ID" value="MDJ1159585.1"/>
    <property type="molecule type" value="Genomic_DNA"/>
</dbReference>
<evidence type="ECO:0000313" key="1">
    <source>
        <dbReference type="EMBL" id="MDJ1159585.1"/>
    </source>
</evidence>